<dbReference type="EMBL" id="LACI01002456">
    <property type="protein sequence ID" value="KJU81988.1"/>
    <property type="molecule type" value="Genomic_DNA"/>
</dbReference>
<comment type="caution">
    <text evidence="2">The sequence shown here is derived from an EMBL/GenBank/DDBJ whole genome shotgun (WGS) entry which is preliminary data.</text>
</comment>
<name>A0A0F3GMT1_9BACT</name>
<dbReference type="AlphaFoldDB" id="A0A0F3GMT1"/>
<organism evidence="2 3">
    <name type="scientific">Candidatus Magnetobacterium bavaricum</name>
    <dbReference type="NCBI Taxonomy" id="29290"/>
    <lineage>
        <taxon>Bacteria</taxon>
        <taxon>Pseudomonadati</taxon>
        <taxon>Nitrospirota</taxon>
        <taxon>Thermodesulfovibrionia</taxon>
        <taxon>Thermodesulfovibrionales</taxon>
        <taxon>Candidatus Magnetobacteriaceae</taxon>
        <taxon>Candidatus Magnetobacterium</taxon>
    </lineage>
</organism>
<accession>A0A0F3GMT1</accession>
<reference evidence="2 3" key="1">
    <citation type="submission" date="2015-02" db="EMBL/GenBank/DDBJ databases">
        <title>Single-cell genomics of uncultivated deep-branching MTB reveals a conserved set of magnetosome genes.</title>
        <authorList>
            <person name="Kolinko S."/>
            <person name="Richter M."/>
            <person name="Glockner F.O."/>
            <person name="Brachmann A."/>
            <person name="Schuler D."/>
        </authorList>
    </citation>
    <scope>NUCLEOTIDE SEQUENCE [LARGE SCALE GENOMIC DNA]</scope>
    <source>
        <strain evidence="2">TM-1</strain>
    </source>
</reference>
<sequence>MFERKSLKHKEYKPVLDWILNGKGMIVYGGKKYEEELKGKYRRIFMQFRNSNKIVEIPAHDVDNYEDYVKKHDLVKNSSFNDAHLVAIISISRCKIICTEDVEAKELVKEKKLYPKRFEIPKIYSNESHKELLCDKNIANICQKHKKDKYGNKTEKLNKKDRNALDKVLDKSK</sequence>
<evidence type="ECO:0000313" key="2">
    <source>
        <dbReference type="EMBL" id="KJU81988.1"/>
    </source>
</evidence>
<gene>
    <name evidence="2" type="ORF">MBAV_005819</name>
</gene>
<evidence type="ECO:0000256" key="1">
    <source>
        <dbReference type="SAM" id="MobiDB-lite"/>
    </source>
</evidence>
<feature type="region of interest" description="Disordered" evidence="1">
    <location>
        <begin position="150"/>
        <end position="173"/>
    </location>
</feature>
<proteinExistence type="predicted"/>
<dbReference type="Proteomes" id="UP000033423">
    <property type="component" value="Unassembled WGS sequence"/>
</dbReference>
<evidence type="ECO:0000313" key="3">
    <source>
        <dbReference type="Proteomes" id="UP000033423"/>
    </source>
</evidence>
<protein>
    <recommendedName>
        <fullName evidence="4">PIN domain-containing protein</fullName>
    </recommendedName>
</protein>
<keyword evidence="3" id="KW-1185">Reference proteome</keyword>
<evidence type="ECO:0008006" key="4">
    <source>
        <dbReference type="Google" id="ProtNLM"/>
    </source>
</evidence>